<dbReference type="Gene3D" id="2.60.120.330">
    <property type="entry name" value="B-lactam Antibiotic, Isopenicillin N Synthase, Chain"/>
    <property type="match status" value="1"/>
</dbReference>
<dbReference type="AlphaFoldDB" id="W1NT20"/>
<accession>W1NT20</accession>
<dbReference type="InterPro" id="IPR044861">
    <property type="entry name" value="IPNS-like_FE2OG_OXY"/>
</dbReference>
<dbReference type="Proteomes" id="UP000017836">
    <property type="component" value="Unassembled WGS sequence"/>
</dbReference>
<dbReference type="PANTHER" id="PTHR47990">
    <property type="entry name" value="2-OXOGLUTARATE (2OG) AND FE(II)-DEPENDENT OXYGENASE SUPERFAMILY PROTEIN-RELATED"/>
    <property type="match status" value="1"/>
</dbReference>
<reference evidence="3" key="1">
    <citation type="journal article" date="2013" name="Science">
        <title>The Amborella genome and the evolution of flowering plants.</title>
        <authorList>
            <consortium name="Amborella Genome Project"/>
        </authorList>
    </citation>
    <scope>NUCLEOTIDE SEQUENCE [LARGE SCALE GENOMIC DNA]</scope>
</reference>
<sequence>MIWESYGVEKYFNDLDTFTNYNVRMMRYKAPKGDEKMDALNVHTDKNMVTLLYQDQVGGLELQSKDGSWIPVLPSGNSFVVMIGDVFMALSNGRLHPVTHRVMLKGREDRYSYGLFSVPTHHVIVDAPEALVDEDHPKVFKPFDYTEFFNKYFLNLRNQKEYGLKEFAGI</sequence>
<dbReference type="OMA" id="RERYCAL"/>
<dbReference type="eggNOG" id="KOG0143">
    <property type="taxonomic scope" value="Eukaryota"/>
</dbReference>
<protein>
    <recommendedName>
        <fullName evidence="1">Fe2OG dioxygenase domain-containing protein</fullName>
    </recommendedName>
</protein>
<gene>
    <name evidence="2" type="ORF">AMTR_s00493p00011600</name>
</gene>
<dbReference type="HOGENOM" id="CLU_010119_8_5_1"/>
<evidence type="ECO:0000259" key="1">
    <source>
        <dbReference type="PROSITE" id="PS51471"/>
    </source>
</evidence>
<dbReference type="InterPro" id="IPR050231">
    <property type="entry name" value="Iron_ascorbate_oxido_reductase"/>
</dbReference>
<name>W1NT20_AMBTC</name>
<dbReference type="PROSITE" id="PS51471">
    <property type="entry name" value="FE2OG_OXY"/>
    <property type="match status" value="1"/>
</dbReference>
<dbReference type="InterPro" id="IPR027443">
    <property type="entry name" value="IPNS-like_sf"/>
</dbReference>
<evidence type="ECO:0000313" key="2">
    <source>
        <dbReference type="EMBL" id="ERM98065.1"/>
    </source>
</evidence>
<keyword evidence="3" id="KW-1185">Reference proteome</keyword>
<dbReference type="EMBL" id="KI395581">
    <property type="protein sequence ID" value="ERM98065.1"/>
    <property type="molecule type" value="Genomic_DNA"/>
</dbReference>
<feature type="domain" description="Fe2OG dioxygenase" evidence="1">
    <location>
        <begin position="19"/>
        <end position="119"/>
    </location>
</feature>
<dbReference type="Gramene" id="ERM98065">
    <property type="protein sequence ID" value="ERM98065"/>
    <property type="gene ID" value="AMTR_s00493p00011600"/>
</dbReference>
<dbReference type="SUPFAM" id="SSF51197">
    <property type="entry name" value="Clavaminate synthase-like"/>
    <property type="match status" value="1"/>
</dbReference>
<dbReference type="InterPro" id="IPR005123">
    <property type="entry name" value="Oxoglu/Fe-dep_dioxygenase_dom"/>
</dbReference>
<evidence type="ECO:0000313" key="3">
    <source>
        <dbReference type="Proteomes" id="UP000017836"/>
    </source>
</evidence>
<proteinExistence type="predicted"/>
<dbReference type="STRING" id="13333.W1NT20"/>
<organism evidence="2 3">
    <name type="scientific">Amborella trichopoda</name>
    <dbReference type="NCBI Taxonomy" id="13333"/>
    <lineage>
        <taxon>Eukaryota</taxon>
        <taxon>Viridiplantae</taxon>
        <taxon>Streptophyta</taxon>
        <taxon>Embryophyta</taxon>
        <taxon>Tracheophyta</taxon>
        <taxon>Spermatophyta</taxon>
        <taxon>Magnoliopsida</taxon>
        <taxon>Amborellales</taxon>
        <taxon>Amborellaceae</taxon>
        <taxon>Amborella</taxon>
    </lineage>
</organism>
<dbReference type="Pfam" id="PF03171">
    <property type="entry name" value="2OG-FeII_Oxy"/>
    <property type="match status" value="1"/>
</dbReference>